<evidence type="ECO:0000259" key="1">
    <source>
        <dbReference type="Pfam" id="PF02875"/>
    </source>
</evidence>
<dbReference type="InterPro" id="IPR004101">
    <property type="entry name" value="Mur_ligase_C"/>
</dbReference>
<dbReference type="InterPro" id="IPR036615">
    <property type="entry name" value="Mur_ligase_C_dom_sf"/>
</dbReference>
<dbReference type="EMBL" id="PEXV01000001">
    <property type="protein sequence ID" value="PIS42012.1"/>
    <property type="molecule type" value="Genomic_DNA"/>
</dbReference>
<evidence type="ECO:0000313" key="2">
    <source>
        <dbReference type="EMBL" id="PIS42012.1"/>
    </source>
</evidence>
<dbReference type="Pfam" id="PF02875">
    <property type="entry name" value="Mur_ligase_C"/>
    <property type="match status" value="1"/>
</dbReference>
<dbReference type="Proteomes" id="UP000228711">
    <property type="component" value="Unassembled WGS sequence"/>
</dbReference>
<evidence type="ECO:0000313" key="3">
    <source>
        <dbReference type="Proteomes" id="UP000228711"/>
    </source>
</evidence>
<dbReference type="Gene3D" id="3.90.190.20">
    <property type="entry name" value="Mur ligase, C-terminal domain"/>
    <property type="match status" value="1"/>
</dbReference>
<accession>A0A2H0YW95</accession>
<gene>
    <name evidence="2" type="ORF">COT25_00010</name>
</gene>
<dbReference type="AlphaFoldDB" id="A0A2H0YW95"/>
<organism evidence="2 3">
    <name type="scientific">Candidatus Kerfeldbacteria bacterium CG08_land_8_20_14_0_20_42_7</name>
    <dbReference type="NCBI Taxonomy" id="2014245"/>
    <lineage>
        <taxon>Bacteria</taxon>
        <taxon>Candidatus Kerfeldiibacteriota</taxon>
    </lineage>
</organism>
<feature type="domain" description="Mur ligase C-terminal" evidence="1">
    <location>
        <begin position="4"/>
        <end position="127"/>
    </location>
</feature>
<comment type="caution">
    <text evidence="2">The sequence shown here is derived from an EMBL/GenBank/DDBJ whole genome shotgun (WGS) entry which is preliminary data.</text>
</comment>
<dbReference type="SUPFAM" id="SSF53244">
    <property type="entry name" value="MurD-like peptide ligases, peptide-binding domain"/>
    <property type="match status" value="1"/>
</dbReference>
<dbReference type="GO" id="GO:0016881">
    <property type="term" value="F:acid-amino acid ligase activity"/>
    <property type="evidence" value="ECO:0007669"/>
    <property type="project" value="InterPro"/>
</dbReference>
<protein>
    <recommendedName>
        <fullName evidence="1">Mur ligase C-terminal domain-containing protein</fullName>
    </recommendedName>
</protein>
<name>A0A2H0YW95_9BACT</name>
<sequence length="161" mass="17954">MIRKPFTVLIDYAPEPASLQALYDLTDTISHERIIHVFGSAGGGRDVARRPLLGKIAGTHANIAIVTNEDPYDDDPMKIINQVAQGVVNVGRLHDQEDLFRVFDRREAIRLAISKAKADDLVLITGKACEQWIMGPLGTKQPWDDRRVARQELERLGVLST</sequence>
<proteinExistence type="predicted"/>
<reference evidence="3" key="1">
    <citation type="submission" date="2017-09" db="EMBL/GenBank/DDBJ databases">
        <title>Depth-based differentiation of microbial function through sediment-hosted aquifers and enrichment of novel symbionts in the deep terrestrial subsurface.</title>
        <authorList>
            <person name="Probst A.J."/>
            <person name="Ladd B."/>
            <person name="Jarett J.K."/>
            <person name="Geller-Mcgrath D.E."/>
            <person name="Sieber C.M.K."/>
            <person name="Emerson J.B."/>
            <person name="Anantharaman K."/>
            <person name="Thomas B.C."/>
            <person name="Malmstrom R."/>
            <person name="Stieglmeier M."/>
            <person name="Klingl A."/>
            <person name="Woyke T."/>
            <person name="Ryan C.M."/>
            <person name="Banfield J.F."/>
        </authorList>
    </citation>
    <scope>NUCLEOTIDE SEQUENCE [LARGE SCALE GENOMIC DNA]</scope>
</reference>
<dbReference type="PANTHER" id="PTHR23135:SF4">
    <property type="entry name" value="UDP-N-ACETYLMURAMOYL-L-ALANYL-D-GLUTAMATE--2,6-DIAMINOPIMELATE LIGASE MURE HOMOLOG, CHLOROPLASTIC"/>
    <property type="match status" value="1"/>
</dbReference>
<dbReference type="PANTHER" id="PTHR23135">
    <property type="entry name" value="MUR LIGASE FAMILY MEMBER"/>
    <property type="match status" value="1"/>
</dbReference>